<sequence length="547" mass="62432">MKQRSSAKPNILWISLEDTSPRFGCYGDSLARTPQIDKLAEEGRRYQRAFATAAVCSPSRSSIITGMYPTAIGAHHMRTEHTNPYTPELPTPYYAVPPPYVKTFTEYLRAEGYYCTNNFKTDYQFPSPLTAWDEDGPSAHWRHRDPGQPFFAVFNHILTHESGMWGNMIRKRVHNDDASEVARVTDPNLVQVPRYLPDTPRARESLAKHYDLIEEADGFVGQILHQLEEEGLADDTIVFLWSDHGEGLPRAKRWPYDAGIRVPLIVRWPGVIPAGQVSEDPVSLIDLGPTALSVAGAVLPYHLQGQPFLGKAAKTRQYVYATRDRYDEAYDMIRAVRDRRFKYIRNYYPEQPYLQWIKFSHHHPMFQELWRLELSGELTDELRLLLQEKRPAEELYDCDNDPDEVRNLADDPDYRGELERLRSALDAWRDRYDVWGDVPEEQMVRRMWPDGVQPRTAAPIFVPINRSTPGIEPSAGGTYTEPTAVMLHSATQGASIAYTTEEGPEAHWKLYTGPLRVTADLTSIRAKAVRIGYKDSEESFASFAIAP</sequence>
<dbReference type="CDD" id="cd16027">
    <property type="entry name" value="SGSH"/>
    <property type="match status" value="1"/>
</dbReference>
<comment type="caution">
    <text evidence="7">The sequence shown here is derived from an EMBL/GenBank/DDBJ whole genome shotgun (WGS) entry which is preliminary data.</text>
</comment>
<gene>
    <name evidence="7" type="ORF">E6C55_26930</name>
</gene>
<proteinExistence type="inferred from homology"/>
<feature type="domain" description="Sulfatase N-terminal" evidence="5">
    <location>
        <begin position="9"/>
        <end position="114"/>
    </location>
</feature>
<evidence type="ECO:0000256" key="4">
    <source>
        <dbReference type="ARBA" id="ARBA00022837"/>
    </source>
</evidence>
<dbReference type="GO" id="GO:0046872">
    <property type="term" value="F:metal ion binding"/>
    <property type="evidence" value="ECO:0007669"/>
    <property type="project" value="UniProtKB-KW"/>
</dbReference>
<dbReference type="EMBL" id="SSOB01000046">
    <property type="protein sequence ID" value="THF74015.1"/>
    <property type="molecule type" value="Genomic_DNA"/>
</dbReference>
<feature type="domain" description="Sulfatase N-terminal" evidence="5">
    <location>
        <begin position="144"/>
        <end position="297"/>
    </location>
</feature>
<dbReference type="InterPro" id="IPR050738">
    <property type="entry name" value="Sulfatase"/>
</dbReference>
<dbReference type="PROSITE" id="PS00523">
    <property type="entry name" value="SULFATASE_1"/>
    <property type="match status" value="1"/>
</dbReference>
<dbReference type="InterPro" id="IPR000917">
    <property type="entry name" value="Sulfatase_N"/>
</dbReference>
<accession>A0A4S4BI33</accession>
<dbReference type="Pfam" id="PF00884">
    <property type="entry name" value="Sulfatase"/>
    <property type="match status" value="2"/>
</dbReference>
<dbReference type="AlphaFoldDB" id="A0A4S4BI33"/>
<evidence type="ECO:0000256" key="2">
    <source>
        <dbReference type="ARBA" id="ARBA00022723"/>
    </source>
</evidence>
<keyword evidence="8" id="KW-1185">Reference proteome</keyword>
<evidence type="ECO:0000313" key="7">
    <source>
        <dbReference type="EMBL" id="THF74015.1"/>
    </source>
</evidence>
<keyword evidence="2" id="KW-0479">Metal-binding</keyword>
<evidence type="ECO:0000256" key="1">
    <source>
        <dbReference type="ARBA" id="ARBA00008779"/>
    </source>
</evidence>
<dbReference type="PANTHER" id="PTHR42693:SF53">
    <property type="entry name" value="ENDO-4-O-SULFATASE"/>
    <property type="match status" value="1"/>
</dbReference>
<evidence type="ECO:0000259" key="6">
    <source>
        <dbReference type="Pfam" id="PF13290"/>
    </source>
</evidence>
<keyword evidence="4" id="KW-0106">Calcium</keyword>
<dbReference type="InterPro" id="IPR024607">
    <property type="entry name" value="Sulfatase_CS"/>
</dbReference>
<feature type="domain" description="GH29D-like beta-sandwich" evidence="6">
    <location>
        <begin position="475"/>
        <end position="537"/>
    </location>
</feature>
<dbReference type="InterPro" id="IPR017850">
    <property type="entry name" value="Alkaline_phosphatase_core_sf"/>
</dbReference>
<name>A0A4S4BI33_9BACL</name>
<dbReference type="Pfam" id="PF13290">
    <property type="entry name" value="CHB_HEX_C_1"/>
    <property type="match status" value="1"/>
</dbReference>
<organism evidence="7 8">
    <name type="scientific">Cohnella fermenti</name>
    <dbReference type="NCBI Taxonomy" id="2565925"/>
    <lineage>
        <taxon>Bacteria</taxon>
        <taxon>Bacillati</taxon>
        <taxon>Bacillota</taxon>
        <taxon>Bacilli</taxon>
        <taxon>Bacillales</taxon>
        <taxon>Paenibacillaceae</taxon>
        <taxon>Cohnella</taxon>
    </lineage>
</organism>
<reference evidence="7 8" key="1">
    <citation type="submission" date="2019-04" db="EMBL/GenBank/DDBJ databases">
        <title>Cohnella sp. nov. isolated from preserved vegetables.</title>
        <authorList>
            <person name="Lin S.-Y."/>
            <person name="Hung M.-H."/>
            <person name="Young C.-C."/>
        </authorList>
    </citation>
    <scope>NUCLEOTIDE SEQUENCE [LARGE SCALE GENOMIC DNA]</scope>
    <source>
        <strain evidence="7 8">CC-MHH1044</strain>
    </source>
</reference>
<evidence type="ECO:0000256" key="3">
    <source>
        <dbReference type="ARBA" id="ARBA00022801"/>
    </source>
</evidence>
<dbReference type="InterPro" id="IPR059177">
    <property type="entry name" value="GH29D-like_dom"/>
</dbReference>
<dbReference type="PANTHER" id="PTHR42693">
    <property type="entry name" value="ARYLSULFATASE FAMILY MEMBER"/>
    <property type="match status" value="1"/>
</dbReference>
<dbReference type="Gene3D" id="3.40.720.10">
    <property type="entry name" value="Alkaline Phosphatase, subunit A"/>
    <property type="match status" value="1"/>
</dbReference>
<protein>
    <submittedName>
        <fullName evidence="7">Sulfatase</fullName>
    </submittedName>
</protein>
<dbReference type="RefSeq" id="WP_136372938.1">
    <property type="nucleotide sequence ID" value="NZ_SSOB01000046.1"/>
</dbReference>
<dbReference type="GO" id="GO:0004065">
    <property type="term" value="F:arylsulfatase activity"/>
    <property type="evidence" value="ECO:0007669"/>
    <property type="project" value="TreeGrafter"/>
</dbReference>
<evidence type="ECO:0000259" key="5">
    <source>
        <dbReference type="Pfam" id="PF00884"/>
    </source>
</evidence>
<dbReference type="SUPFAM" id="SSF53649">
    <property type="entry name" value="Alkaline phosphatase-like"/>
    <property type="match status" value="1"/>
</dbReference>
<dbReference type="Proteomes" id="UP000310636">
    <property type="component" value="Unassembled WGS sequence"/>
</dbReference>
<keyword evidence="3" id="KW-0378">Hydrolase</keyword>
<evidence type="ECO:0000313" key="8">
    <source>
        <dbReference type="Proteomes" id="UP000310636"/>
    </source>
</evidence>
<comment type="similarity">
    <text evidence="1">Belongs to the sulfatase family.</text>
</comment>
<dbReference type="OrthoDB" id="9762324at2"/>